<sequence length="59" mass="6971">MAPDHDGPPDGPMFTTMAPHYRPRRPQFLFYQNSCYSLDTYMLYKRKVQYTGVPICYGF</sequence>
<dbReference type="Proteomes" id="UP000324222">
    <property type="component" value="Unassembled WGS sequence"/>
</dbReference>
<protein>
    <submittedName>
        <fullName evidence="1">Uncharacterized protein</fullName>
    </submittedName>
</protein>
<organism evidence="1 2">
    <name type="scientific">Portunus trituberculatus</name>
    <name type="common">Swimming crab</name>
    <name type="synonym">Neptunus trituberculatus</name>
    <dbReference type="NCBI Taxonomy" id="210409"/>
    <lineage>
        <taxon>Eukaryota</taxon>
        <taxon>Metazoa</taxon>
        <taxon>Ecdysozoa</taxon>
        <taxon>Arthropoda</taxon>
        <taxon>Crustacea</taxon>
        <taxon>Multicrustacea</taxon>
        <taxon>Malacostraca</taxon>
        <taxon>Eumalacostraca</taxon>
        <taxon>Eucarida</taxon>
        <taxon>Decapoda</taxon>
        <taxon>Pleocyemata</taxon>
        <taxon>Brachyura</taxon>
        <taxon>Eubrachyura</taxon>
        <taxon>Portunoidea</taxon>
        <taxon>Portunidae</taxon>
        <taxon>Portuninae</taxon>
        <taxon>Portunus</taxon>
    </lineage>
</organism>
<comment type="caution">
    <text evidence="1">The sequence shown here is derived from an EMBL/GenBank/DDBJ whole genome shotgun (WGS) entry which is preliminary data.</text>
</comment>
<evidence type="ECO:0000313" key="2">
    <source>
        <dbReference type="Proteomes" id="UP000324222"/>
    </source>
</evidence>
<dbReference type="EMBL" id="VSRR010127681">
    <property type="protein sequence ID" value="MPD01565.1"/>
    <property type="molecule type" value="Genomic_DNA"/>
</dbReference>
<gene>
    <name evidence="1" type="ORF">E2C01_097099</name>
</gene>
<name>A0A5B7KA99_PORTR</name>
<keyword evidence="2" id="KW-1185">Reference proteome</keyword>
<accession>A0A5B7KA99</accession>
<evidence type="ECO:0000313" key="1">
    <source>
        <dbReference type="EMBL" id="MPD01565.1"/>
    </source>
</evidence>
<reference evidence="1 2" key="1">
    <citation type="submission" date="2019-05" db="EMBL/GenBank/DDBJ databases">
        <title>Another draft genome of Portunus trituberculatus and its Hox gene families provides insights of decapod evolution.</title>
        <authorList>
            <person name="Jeong J.-H."/>
            <person name="Song I."/>
            <person name="Kim S."/>
            <person name="Choi T."/>
            <person name="Kim D."/>
            <person name="Ryu S."/>
            <person name="Kim W."/>
        </authorList>
    </citation>
    <scope>NUCLEOTIDE SEQUENCE [LARGE SCALE GENOMIC DNA]</scope>
    <source>
        <tissue evidence="1">Muscle</tissue>
    </source>
</reference>
<dbReference type="AlphaFoldDB" id="A0A5B7KA99"/>
<proteinExistence type="predicted"/>